<evidence type="ECO:0000313" key="4">
    <source>
        <dbReference type="EMBL" id="GJE04775.1"/>
    </source>
</evidence>
<dbReference type="InterPro" id="IPR028087">
    <property type="entry name" value="Tad_N"/>
</dbReference>
<keyword evidence="5" id="KW-1185">Reference proteome</keyword>
<dbReference type="Proteomes" id="UP001055102">
    <property type="component" value="Unassembled WGS sequence"/>
</dbReference>
<gene>
    <name evidence="4" type="ORF">AOPFMNJM_0067</name>
</gene>
<keyword evidence="2" id="KW-1133">Transmembrane helix</keyword>
<reference evidence="4" key="2">
    <citation type="submission" date="2021-08" db="EMBL/GenBank/DDBJ databases">
        <authorList>
            <person name="Tani A."/>
            <person name="Ola A."/>
            <person name="Ogura Y."/>
            <person name="Katsura K."/>
            <person name="Hayashi T."/>
        </authorList>
    </citation>
    <scope>NUCLEOTIDE SEQUENCE</scope>
    <source>
        <strain evidence="4">LMG 23639</strain>
    </source>
</reference>
<comment type="caution">
    <text evidence="4">The sequence shown here is derived from an EMBL/GenBank/DDBJ whole genome shotgun (WGS) entry which is preliminary data.</text>
</comment>
<proteinExistence type="predicted"/>
<feature type="transmembrane region" description="Helical" evidence="2">
    <location>
        <begin position="29"/>
        <end position="52"/>
    </location>
</feature>
<dbReference type="InterPro" id="IPR036465">
    <property type="entry name" value="vWFA_dom_sf"/>
</dbReference>
<dbReference type="InterPro" id="IPR002035">
    <property type="entry name" value="VWF_A"/>
</dbReference>
<name>A0ABQ4SSE2_9HYPH</name>
<evidence type="ECO:0000256" key="1">
    <source>
        <dbReference type="SAM" id="MobiDB-lite"/>
    </source>
</evidence>
<accession>A0ABQ4SSE2</accession>
<dbReference type="EMBL" id="BPQR01000001">
    <property type="protein sequence ID" value="GJE04775.1"/>
    <property type="molecule type" value="Genomic_DNA"/>
</dbReference>
<dbReference type="Pfam" id="PF13400">
    <property type="entry name" value="Tad"/>
    <property type="match status" value="1"/>
</dbReference>
<organism evidence="4 5">
    <name type="scientific">Methylobacterium jeotgali</name>
    <dbReference type="NCBI Taxonomy" id="381630"/>
    <lineage>
        <taxon>Bacteria</taxon>
        <taxon>Pseudomonadati</taxon>
        <taxon>Pseudomonadota</taxon>
        <taxon>Alphaproteobacteria</taxon>
        <taxon>Hyphomicrobiales</taxon>
        <taxon>Methylobacteriaceae</taxon>
        <taxon>Methylobacterium</taxon>
    </lineage>
</organism>
<dbReference type="SUPFAM" id="SSF53300">
    <property type="entry name" value="vWA-like"/>
    <property type="match status" value="1"/>
</dbReference>
<feature type="region of interest" description="Disordered" evidence="1">
    <location>
        <begin position="348"/>
        <end position="368"/>
    </location>
</feature>
<sequence length="565" mass="60030">MSHHLKGPDPRRNLRRRIAAFASARDGNIAMIFGLTSIPLLFFAGAAVDYGLATRLETRLQAATDATALTLCQTANTTTLAQMQIQAQSMMEGYMGSSGLTVDPLAMSLNPRQITLTTHAVATTYFNKITRVNSTVVGAAARCATPVPKTFEIALVLDNTGSMAISSGGQSKLQAAQTAAKQFIDYVKGNAAFAADTRISIVPFASAVAVNPTTYRYASWIDQQGKSSLHWTNVTDPDGSNFKSRFDIFAKLQNVYSGWGWGGCFETLPYPRNVSDVAPTGDNDSLYVPMFAPDEPGDGTTGSQKYKSSGTNYYSLNSYIDDGDSSGSCKSSSSMNWDDAQSRACKYVSPKDASPTNSGASGVPNGPNYGCTTKPLQRLTTDATVLKSLVDSMAPLGSTNIHEGFMWGWRTLSPNSVFADGASYSSSTVNKIIILMTDGENSWPTYSSSWNQSQYFAAGYLRNANGSTPNPRLPPGNQNVSNATNARAALDALTATACTNAKTAGISVYTIGFSVPNDPIDAQGLSVLSKCASSASQYFVANDSSSLIAAFDQIAKSIGTLRLTQ</sequence>
<evidence type="ECO:0000259" key="3">
    <source>
        <dbReference type="PROSITE" id="PS50234"/>
    </source>
</evidence>
<feature type="domain" description="VWFA" evidence="3">
    <location>
        <begin position="324"/>
        <end position="554"/>
    </location>
</feature>
<dbReference type="PROSITE" id="PS50234">
    <property type="entry name" value="VWFA"/>
    <property type="match status" value="1"/>
</dbReference>
<keyword evidence="2" id="KW-0472">Membrane</keyword>
<evidence type="ECO:0000256" key="2">
    <source>
        <dbReference type="SAM" id="Phobius"/>
    </source>
</evidence>
<protein>
    <recommendedName>
        <fullName evidence="3">VWFA domain-containing protein</fullName>
    </recommendedName>
</protein>
<dbReference type="Gene3D" id="3.40.50.410">
    <property type="entry name" value="von Willebrand factor, type A domain"/>
    <property type="match status" value="1"/>
</dbReference>
<evidence type="ECO:0000313" key="5">
    <source>
        <dbReference type="Proteomes" id="UP001055102"/>
    </source>
</evidence>
<dbReference type="RefSeq" id="WP_238273497.1">
    <property type="nucleotide sequence ID" value="NZ_BPQR01000001.1"/>
</dbReference>
<keyword evidence="2" id="KW-0812">Transmembrane</keyword>
<reference evidence="4" key="1">
    <citation type="journal article" date="2021" name="Front. Microbiol.">
        <title>Comprehensive Comparative Genomics and Phenotyping of Methylobacterium Species.</title>
        <authorList>
            <person name="Alessa O."/>
            <person name="Ogura Y."/>
            <person name="Fujitani Y."/>
            <person name="Takami H."/>
            <person name="Hayashi T."/>
            <person name="Sahin N."/>
            <person name="Tani A."/>
        </authorList>
    </citation>
    <scope>NUCLEOTIDE SEQUENCE</scope>
    <source>
        <strain evidence="4">LMG 23639</strain>
    </source>
</reference>